<proteinExistence type="predicted"/>
<sequence>MKGTSSGGGVGILSKSSEFTLSRGAGDTLISTSPSSLIVSFRSRCGGLLLGARPIFFPGLSESSFSVSFISKPRKSDAWDFVLSISSLTTFSVVLSLLSKSITSGLVSISSGSGSVS</sequence>
<reference evidence="1" key="1">
    <citation type="submission" date="2018-07" db="EMBL/GenBank/DDBJ databases">
        <authorList>
            <person name="Quirk P.G."/>
            <person name="Krulwich T.A."/>
        </authorList>
    </citation>
    <scope>NUCLEOTIDE SEQUENCE</scope>
</reference>
<protein>
    <submittedName>
        <fullName evidence="1">CSON004400 protein</fullName>
    </submittedName>
</protein>
<dbReference type="AlphaFoldDB" id="A0A336LTM8"/>
<dbReference type="EMBL" id="UFQT01000186">
    <property type="protein sequence ID" value="SSX21294.1"/>
    <property type="molecule type" value="Genomic_DNA"/>
</dbReference>
<gene>
    <name evidence="1" type="primary">CSON004400</name>
</gene>
<evidence type="ECO:0000313" key="1">
    <source>
        <dbReference type="EMBL" id="SSX21294.1"/>
    </source>
</evidence>
<name>A0A336LTM8_CULSO</name>
<organism evidence="1">
    <name type="scientific">Culicoides sonorensis</name>
    <name type="common">Biting midge</name>
    <dbReference type="NCBI Taxonomy" id="179676"/>
    <lineage>
        <taxon>Eukaryota</taxon>
        <taxon>Metazoa</taxon>
        <taxon>Ecdysozoa</taxon>
        <taxon>Arthropoda</taxon>
        <taxon>Hexapoda</taxon>
        <taxon>Insecta</taxon>
        <taxon>Pterygota</taxon>
        <taxon>Neoptera</taxon>
        <taxon>Endopterygota</taxon>
        <taxon>Diptera</taxon>
        <taxon>Nematocera</taxon>
        <taxon>Chironomoidea</taxon>
        <taxon>Ceratopogonidae</taxon>
        <taxon>Ceratopogoninae</taxon>
        <taxon>Culicoides</taxon>
        <taxon>Monoculicoides</taxon>
    </lineage>
</organism>
<accession>A0A336LTM8</accession>
<dbReference type="VEuPathDB" id="VectorBase:CSON004400"/>